<keyword evidence="2" id="KW-1185">Reference proteome</keyword>
<name>A0ACC0FIV8_9ERIC</name>
<dbReference type="Proteomes" id="UP001060215">
    <property type="component" value="Chromosome 14"/>
</dbReference>
<reference evidence="1 2" key="1">
    <citation type="journal article" date="2022" name="Plant J.">
        <title>Chromosome-level genome of Camellia lanceoleosa provides a valuable resource for understanding genome evolution and self-incompatibility.</title>
        <authorList>
            <person name="Gong W."/>
            <person name="Xiao S."/>
            <person name="Wang L."/>
            <person name="Liao Z."/>
            <person name="Chang Y."/>
            <person name="Mo W."/>
            <person name="Hu G."/>
            <person name="Li W."/>
            <person name="Zhao G."/>
            <person name="Zhu H."/>
            <person name="Hu X."/>
            <person name="Ji K."/>
            <person name="Xiang X."/>
            <person name="Song Q."/>
            <person name="Yuan D."/>
            <person name="Jin S."/>
            <person name="Zhang L."/>
        </authorList>
    </citation>
    <scope>NUCLEOTIDE SEQUENCE [LARGE SCALE GENOMIC DNA]</scope>
    <source>
        <strain evidence="1">SQ_2022a</strain>
    </source>
</reference>
<organism evidence="1 2">
    <name type="scientific">Camellia lanceoleosa</name>
    <dbReference type="NCBI Taxonomy" id="1840588"/>
    <lineage>
        <taxon>Eukaryota</taxon>
        <taxon>Viridiplantae</taxon>
        <taxon>Streptophyta</taxon>
        <taxon>Embryophyta</taxon>
        <taxon>Tracheophyta</taxon>
        <taxon>Spermatophyta</taxon>
        <taxon>Magnoliopsida</taxon>
        <taxon>eudicotyledons</taxon>
        <taxon>Gunneridae</taxon>
        <taxon>Pentapetalae</taxon>
        <taxon>asterids</taxon>
        <taxon>Ericales</taxon>
        <taxon>Theaceae</taxon>
        <taxon>Camellia</taxon>
    </lineage>
</organism>
<sequence>MGRKCSHCGNIGHNSRSCTTYRGTVVGGLRFFGVQLDIPSSSSPSSSSSSIAKIKKSFSMDCIASSSAASSSSSPSSSRVSSINENSDKTYVQGYFSDGLSGHHPEPEERKKGMELLLFPLFSCFACLAFMEDALLPSSLTWV</sequence>
<accession>A0ACC0FIV8</accession>
<comment type="caution">
    <text evidence="1">The sequence shown here is derived from an EMBL/GenBank/DDBJ whole genome shotgun (WGS) entry which is preliminary data.</text>
</comment>
<gene>
    <name evidence="1" type="ORF">LOK49_LG13G00795</name>
</gene>
<protein>
    <submittedName>
        <fullName evidence="1">Uncharacterized protein</fullName>
    </submittedName>
</protein>
<evidence type="ECO:0000313" key="1">
    <source>
        <dbReference type="EMBL" id="KAI7988469.1"/>
    </source>
</evidence>
<dbReference type="EMBL" id="CM045771">
    <property type="protein sequence ID" value="KAI7988469.1"/>
    <property type="molecule type" value="Genomic_DNA"/>
</dbReference>
<evidence type="ECO:0000313" key="2">
    <source>
        <dbReference type="Proteomes" id="UP001060215"/>
    </source>
</evidence>
<proteinExistence type="predicted"/>